<dbReference type="Proteomes" id="UP000265520">
    <property type="component" value="Unassembled WGS sequence"/>
</dbReference>
<feature type="region of interest" description="Disordered" evidence="1">
    <location>
        <begin position="1"/>
        <end position="36"/>
    </location>
</feature>
<dbReference type="AlphaFoldDB" id="A0A392RVF6"/>
<feature type="compositionally biased region" description="Polar residues" evidence="1">
    <location>
        <begin position="17"/>
        <end position="36"/>
    </location>
</feature>
<feature type="non-terminal residue" evidence="2">
    <location>
        <position position="1"/>
    </location>
</feature>
<evidence type="ECO:0000256" key="1">
    <source>
        <dbReference type="SAM" id="MobiDB-lite"/>
    </source>
</evidence>
<evidence type="ECO:0000313" key="3">
    <source>
        <dbReference type="Proteomes" id="UP000265520"/>
    </source>
</evidence>
<organism evidence="2 3">
    <name type="scientific">Trifolium medium</name>
    <dbReference type="NCBI Taxonomy" id="97028"/>
    <lineage>
        <taxon>Eukaryota</taxon>
        <taxon>Viridiplantae</taxon>
        <taxon>Streptophyta</taxon>
        <taxon>Embryophyta</taxon>
        <taxon>Tracheophyta</taxon>
        <taxon>Spermatophyta</taxon>
        <taxon>Magnoliopsida</taxon>
        <taxon>eudicotyledons</taxon>
        <taxon>Gunneridae</taxon>
        <taxon>Pentapetalae</taxon>
        <taxon>rosids</taxon>
        <taxon>fabids</taxon>
        <taxon>Fabales</taxon>
        <taxon>Fabaceae</taxon>
        <taxon>Papilionoideae</taxon>
        <taxon>50 kb inversion clade</taxon>
        <taxon>NPAAA clade</taxon>
        <taxon>Hologalegina</taxon>
        <taxon>IRL clade</taxon>
        <taxon>Trifolieae</taxon>
        <taxon>Trifolium</taxon>
    </lineage>
</organism>
<name>A0A392RVF6_9FABA</name>
<keyword evidence="3" id="KW-1185">Reference proteome</keyword>
<dbReference type="EMBL" id="LXQA010271718">
    <property type="protein sequence ID" value="MCI39780.1"/>
    <property type="molecule type" value="Genomic_DNA"/>
</dbReference>
<protein>
    <submittedName>
        <fullName evidence="2">Uncharacterized protein</fullName>
    </submittedName>
</protein>
<sequence length="36" mass="4065">TLAKRPPARDSERQQKVSRLQATGSERSSLSEQIPR</sequence>
<reference evidence="2 3" key="1">
    <citation type="journal article" date="2018" name="Front. Plant Sci.">
        <title>Red Clover (Trifolium pratense) and Zigzag Clover (T. medium) - A Picture of Genomic Similarities and Differences.</title>
        <authorList>
            <person name="Dluhosova J."/>
            <person name="Istvanek J."/>
            <person name="Nedelnik J."/>
            <person name="Repkova J."/>
        </authorList>
    </citation>
    <scope>NUCLEOTIDE SEQUENCE [LARGE SCALE GENOMIC DNA]</scope>
    <source>
        <strain evidence="3">cv. 10/8</strain>
        <tissue evidence="2">Leaf</tissue>
    </source>
</reference>
<evidence type="ECO:0000313" key="2">
    <source>
        <dbReference type="EMBL" id="MCI39780.1"/>
    </source>
</evidence>
<proteinExistence type="predicted"/>
<accession>A0A392RVF6</accession>
<comment type="caution">
    <text evidence="2">The sequence shown here is derived from an EMBL/GenBank/DDBJ whole genome shotgun (WGS) entry which is preliminary data.</text>
</comment>